<protein>
    <recommendedName>
        <fullName evidence="4">N-acetyl-1-D-myo-inositol-2-amino-2-deoxy-alpha-D-glucopyranoside deacetylase</fullName>
        <ecNumber evidence="4">3.5.1.103</ecNumber>
    </recommendedName>
</protein>
<sequence>MTTQAPAAPLLFVHAHPDDETLTTGITMARYARAGHPVHVLTCTLGEEGEVVPPELAHLDVHHDDALGPHRREELRGAMAALGVTHEVLGEGDGRLSRYRDSGMAGLGTAPGPDTFVAADLEDAAALVAAVIRRVRPAVVVTYDRHGGYLHPDHVQTHRVTCAAVASLPVPERPLLYAVLTPASWAREDREWLARHLPADSSWTLPDPDGDYPPSVVADELVTHEVVDPSLVPLQALALRSHATQLTVDGRVYALSNDIAARLSGREGFARLDPVTGDLLAASHPDTTAGATGSTTTGSSTGAPRCADLTEGTPT</sequence>
<evidence type="ECO:0000256" key="3">
    <source>
        <dbReference type="ARBA" id="ARBA00022833"/>
    </source>
</evidence>
<dbReference type="EMBL" id="BAAARN010000001">
    <property type="protein sequence ID" value="GAA2733892.1"/>
    <property type="molecule type" value="Genomic_DNA"/>
</dbReference>
<evidence type="ECO:0000256" key="5">
    <source>
        <dbReference type="SAM" id="MobiDB-lite"/>
    </source>
</evidence>
<dbReference type="RefSeq" id="WP_344191334.1">
    <property type="nucleotide sequence ID" value="NZ_BAAARN010000001.1"/>
</dbReference>
<dbReference type="Gene3D" id="3.40.50.10320">
    <property type="entry name" value="LmbE-like"/>
    <property type="match status" value="1"/>
</dbReference>
<keyword evidence="2" id="KW-0378">Hydrolase</keyword>
<dbReference type="InterPro" id="IPR017810">
    <property type="entry name" value="Mycothiol_biosynthesis_MshB"/>
</dbReference>
<organism evidence="6 7">
    <name type="scientific">Pedococcus aerophilus</name>
    <dbReference type="NCBI Taxonomy" id="436356"/>
    <lineage>
        <taxon>Bacteria</taxon>
        <taxon>Bacillati</taxon>
        <taxon>Actinomycetota</taxon>
        <taxon>Actinomycetes</taxon>
        <taxon>Micrococcales</taxon>
        <taxon>Intrasporangiaceae</taxon>
        <taxon>Pedococcus</taxon>
    </lineage>
</organism>
<proteinExistence type="predicted"/>
<evidence type="ECO:0000313" key="7">
    <source>
        <dbReference type="Proteomes" id="UP001501326"/>
    </source>
</evidence>
<dbReference type="Pfam" id="PF02585">
    <property type="entry name" value="PIG-L"/>
    <property type="match status" value="1"/>
</dbReference>
<evidence type="ECO:0000313" key="6">
    <source>
        <dbReference type="EMBL" id="GAA2733892.1"/>
    </source>
</evidence>
<dbReference type="NCBIfam" id="TIGR03445">
    <property type="entry name" value="mycothiol_MshB"/>
    <property type="match status" value="1"/>
</dbReference>
<evidence type="ECO:0000256" key="2">
    <source>
        <dbReference type="ARBA" id="ARBA00022801"/>
    </source>
</evidence>
<keyword evidence="7" id="KW-1185">Reference proteome</keyword>
<keyword evidence="3" id="KW-0862">Zinc</keyword>
<reference evidence="7" key="1">
    <citation type="journal article" date="2019" name="Int. J. Syst. Evol. Microbiol.">
        <title>The Global Catalogue of Microorganisms (GCM) 10K type strain sequencing project: providing services to taxonomists for standard genome sequencing and annotation.</title>
        <authorList>
            <consortium name="The Broad Institute Genomics Platform"/>
            <consortium name="The Broad Institute Genome Sequencing Center for Infectious Disease"/>
            <person name="Wu L."/>
            <person name="Ma J."/>
        </authorList>
    </citation>
    <scope>NUCLEOTIDE SEQUENCE [LARGE SCALE GENOMIC DNA]</scope>
    <source>
        <strain evidence="7">JCM 16378</strain>
    </source>
</reference>
<feature type="compositionally biased region" description="Low complexity" evidence="5">
    <location>
        <begin position="287"/>
        <end position="303"/>
    </location>
</feature>
<dbReference type="PANTHER" id="PTHR12993:SF26">
    <property type="entry name" value="1D-MYO-INOSITOL 2-ACETAMIDO-2-DEOXY-ALPHA-D-GLUCOPYRANOSIDE DEACETYLASE"/>
    <property type="match status" value="1"/>
</dbReference>
<gene>
    <name evidence="6" type="primary">mshB</name>
    <name evidence="6" type="ORF">GCM10009867_12800</name>
</gene>
<dbReference type="PANTHER" id="PTHR12993">
    <property type="entry name" value="N-ACETYLGLUCOSAMINYL-PHOSPHATIDYLINOSITOL DE-N-ACETYLASE-RELATED"/>
    <property type="match status" value="1"/>
</dbReference>
<dbReference type="Proteomes" id="UP001501326">
    <property type="component" value="Unassembled WGS sequence"/>
</dbReference>
<accession>A0ABP6H109</accession>
<dbReference type="InterPro" id="IPR003737">
    <property type="entry name" value="GlcNAc_PI_deacetylase-related"/>
</dbReference>
<dbReference type="EC" id="3.5.1.103" evidence="4"/>
<evidence type="ECO:0000256" key="4">
    <source>
        <dbReference type="NCBIfam" id="TIGR03445"/>
    </source>
</evidence>
<dbReference type="InterPro" id="IPR024078">
    <property type="entry name" value="LmbE-like_dom_sf"/>
</dbReference>
<feature type="region of interest" description="Disordered" evidence="5">
    <location>
        <begin position="281"/>
        <end position="315"/>
    </location>
</feature>
<dbReference type="SUPFAM" id="SSF102588">
    <property type="entry name" value="LmbE-like"/>
    <property type="match status" value="1"/>
</dbReference>
<comment type="caution">
    <text evidence="6">The sequence shown here is derived from an EMBL/GenBank/DDBJ whole genome shotgun (WGS) entry which is preliminary data.</text>
</comment>
<keyword evidence="1" id="KW-0479">Metal-binding</keyword>
<evidence type="ECO:0000256" key="1">
    <source>
        <dbReference type="ARBA" id="ARBA00022723"/>
    </source>
</evidence>
<name>A0ABP6H109_9MICO</name>